<evidence type="ECO:0000313" key="1">
    <source>
        <dbReference type="EMBL" id="GAI17592.1"/>
    </source>
</evidence>
<reference evidence="1" key="1">
    <citation type="journal article" date="2014" name="Front. Microbiol.">
        <title>High frequency of phylogenetically diverse reductive dehalogenase-homologous genes in deep subseafloor sedimentary metagenomes.</title>
        <authorList>
            <person name="Kawai M."/>
            <person name="Futagami T."/>
            <person name="Toyoda A."/>
            <person name="Takaki Y."/>
            <person name="Nishi S."/>
            <person name="Hori S."/>
            <person name="Arai W."/>
            <person name="Tsubouchi T."/>
            <person name="Morono Y."/>
            <person name="Uchiyama I."/>
            <person name="Ito T."/>
            <person name="Fujiyama A."/>
            <person name="Inagaki F."/>
            <person name="Takami H."/>
        </authorList>
    </citation>
    <scope>NUCLEOTIDE SEQUENCE</scope>
    <source>
        <strain evidence="1">Expedition CK06-06</strain>
    </source>
</reference>
<proteinExistence type="predicted"/>
<comment type="caution">
    <text evidence="1">The sequence shown here is derived from an EMBL/GenBank/DDBJ whole genome shotgun (WGS) entry which is preliminary data.</text>
</comment>
<feature type="non-terminal residue" evidence="1">
    <location>
        <position position="1"/>
    </location>
</feature>
<organism evidence="1">
    <name type="scientific">marine sediment metagenome</name>
    <dbReference type="NCBI Taxonomy" id="412755"/>
    <lineage>
        <taxon>unclassified sequences</taxon>
        <taxon>metagenomes</taxon>
        <taxon>ecological metagenomes</taxon>
    </lineage>
</organism>
<sequence>AIELPAKEYKADELLKLVQGKGERKLRETLDKAEKYRLHYQAKEARQKELDELASRIEKSLTESK</sequence>
<dbReference type="EMBL" id="BARV01005772">
    <property type="protein sequence ID" value="GAI17592.1"/>
    <property type="molecule type" value="Genomic_DNA"/>
</dbReference>
<protein>
    <submittedName>
        <fullName evidence="1">Uncharacterized protein</fullName>
    </submittedName>
</protein>
<dbReference type="AlphaFoldDB" id="X1LE74"/>
<accession>X1LE74</accession>
<gene>
    <name evidence="1" type="ORF">S06H3_11717</name>
</gene>
<name>X1LE74_9ZZZZ</name>